<organism evidence="5 6">
    <name type="scientific">Tritonibacter litoralis</name>
    <dbReference type="NCBI Taxonomy" id="2662264"/>
    <lineage>
        <taxon>Bacteria</taxon>
        <taxon>Pseudomonadati</taxon>
        <taxon>Pseudomonadota</taxon>
        <taxon>Alphaproteobacteria</taxon>
        <taxon>Rhodobacterales</taxon>
        <taxon>Paracoccaceae</taxon>
        <taxon>Tritonibacter</taxon>
    </lineage>
</organism>
<feature type="domain" description="HTH gntR-type" evidence="4">
    <location>
        <begin position="4"/>
        <end position="72"/>
    </location>
</feature>
<dbReference type="PANTHER" id="PTHR44846:SF1">
    <property type="entry name" value="MANNOSYL-D-GLYCERATE TRANSPORT_METABOLISM SYSTEM REPRESSOR MNGR-RELATED"/>
    <property type="match status" value="1"/>
</dbReference>
<evidence type="ECO:0000259" key="4">
    <source>
        <dbReference type="PROSITE" id="PS50949"/>
    </source>
</evidence>
<dbReference type="PRINTS" id="PR00035">
    <property type="entry name" value="HTHGNTR"/>
</dbReference>
<keyword evidence="1" id="KW-0805">Transcription regulation</keyword>
<dbReference type="GO" id="GO:0045892">
    <property type="term" value="P:negative regulation of DNA-templated transcription"/>
    <property type="evidence" value="ECO:0007669"/>
    <property type="project" value="TreeGrafter"/>
</dbReference>
<accession>A0A843YE73</accession>
<evidence type="ECO:0000313" key="6">
    <source>
        <dbReference type="Proteomes" id="UP000444174"/>
    </source>
</evidence>
<comment type="caution">
    <text evidence="5">The sequence shown here is derived from an EMBL/GenBank/DDBJ whole genome shotgun (WGS) entry which is preliminary data.</text>
</comment>
<dbReference type="SUPFAM" id="SSF46785">
    <property type="entry name" value="Winged helix' DNA-binding domain"/>
    <property type="match status" value="1"/>
</dbReference>
<reference evidence="5 6" key="1">
    <citation type="submission" date="2019-10" db="EMBL/GenBank/DDBJ databases">
        <title>Epibacterium sp. nov., isolated from seawater.</title>
        <authorList>
            <person name="Zhang X."/>
            <person name="Li N."/>
        </authorList>
    </citation>
    <scope>NUCLEOTIDE SEQUENCE [LARGE SCALE GENOMIC DNA]</scope>
    <source>
        <strain evidence="5 6">SM1979</strain>
    </source>
</reference>
<dbReference type="GO" id="GO:0003700">
    <property type="term" value="F:DNA-binding transcription factor activity"/>
    <property type="evidence" value="ECO:0007669"/>
    <property type="project" value="InterPro"/>
</dbReference>
<dbReference type="PANTHER" id="PTHR44846">
    <property type="entry name" value="MANNOSYL-D-GLYCERATE TRANSPORT/METABOLISM SYSTEM REPRESSOR MNGR-RELATED"/>
    <property type="match status" value="1"/>
</dbReference>
<dbReference type="Pfam" id="PF07702">
    <property type="entry name" value="UTRA"/>
    <property type="match status" value="1"/>
</dbReference>
<dbReference type="InterPro" id="IPR050679">
    <property type="entry name" value="Bact_HTH_transcr_reg"/>
</dbReference>
<dbReference type="RefSeq" id="WP_153216163.1">
    <property type="nucleotide sequence ID" value="NZ_WIBF01000007.1"/>
</dbReference>
<dbReference type="SMART" id="SM00866">
    <property type="entry name" value="UTRA"/>
    <property type="match status" value="1"/>
</dbReference>
<dbReference type="NCBIfam" id="TIGR02325">
    <property type="entry name" value="C_P_lyase_phnF"/>
    <property type="match status" value="1"/>
</dbReference>
<dbReference type="InterPro" id="IPR028978">
    <property type="entry name" value="Chorismate_lyase_/UTRA_dom_sf"/>
</dbReference>
<dbReference type="InterPro" id="IPR036390">
    <property type="entry name" value="WH_DNA-bd_sf"/>
</dbReference>
<dbReference type="SMART" id="SM00345">
    <property type="entry name" value="HTH_GNTR"/>
    <property type="match status" value="1"/>
</dbReference>
<name>A0A843YE73_9RHOB</name>
<dbReference type="Proteomes" id="UP000444174">
    <property type="component" value="Unassembled WGS sequence"/>
</dbReference>
<dbReference type="Gene3D" id="3.40.1410.10">
    <property type="entry name" value="Chorismate lyase-like"/>
    <property type="match status" value="1"/>
</dbReference>
<keyword evidence="2" id="KW-0238">DNA-binding</keyword>
<dbReference type="CDD" id="cd07377">
    <property type="entry name" value="WHTH_GntR"/>
    <property type="match status" value="1"/>
</dbReference>
<dbReference type="InterPro" id="IPR012702">
    <property type="entry name" value="CP_lyase_PhnF"/>
</dbReference>
<dbReference type="EMBL" id="WIBF01000007">
    <property type="protein sequence ID" value="MQQ09211.1"/>
    <property type="molecule type" value="Genomic_DNA"/>
</dbReference>
<keyword evidence="3" id="KW-0804">Transcription</keyword>
<dbReference type="InterPro" id="IPR036388">
    <property type="entry name" value="WH-like_DNA-bd_sf"/>
</dbReference>
<evidence type="ECO:0000256" key="3">
    <source>
        <dbReference type="ARBA" id="ARBA00023163"/>
    </source>
</evidence>
<dbReference type="GO" id="GO:0003677">
    <property type="term" value="F:DNA binding"/>
    <property type="evidence" value="ECO:0007669"/>
    <property type="project" value="UniProtKB-KW"/>
</dbReference>
<evidence type="ECO:0000256" key="2">
    <source>
        <dbReference type="ARBA" id="ARBA00023125"/>
    </source>
</evidence>
<evidence type="ECO:0000313" key="5">
    <source>
        <dbReference type="EMBL" id="MQQ09211.1"/>
    </source>
</evidence>
<dbReference type="InterPro" id="IPR011663">
    <property type="entry name" value="UTRA"/>
</dbReference>
<dbReference type="PROSITE" id="PS50949">
    <property type="entry name" value="HTH_GNTR"/>
    <property type="match status" value="1"/>
</dbReference>
<protein>
    <submittedName>
        <fullName evidence="5">Phosphonate metabolism transcriptional regulator PhnF</fullName>
    </submittedName>
</protein>
<proteinExistence type="predicted"/>
<gene>
    <name evidence="5" type="primary">phnF</name>
    <name evidence="5" type="ORF">GFB49_12155</name>
</gene>
<dbReference type="Gene3D" id="1.10.10.10">
    <property type="entry name" value="Winged helix-like DNA-binding domain superfamily/Winged helix DNA-binding domain"/>
    <property type="match status" value="1"/>
</dbReference>
<evidence type="ECO:0000256" key="1">
    <source>
        <dbReference type="ARBA" id="ARBA00023015"/>
    </source>
</evidence>
<dbReference type="AlphaFoldDB" id="A0A843YE73"/>
<sequence length="239" mass="25682">MSGTPIWKSISLTLTEEIAQGRYDTGSKLPAESQLAARFGVNRHTVRRALAEMADKGLVHARRGSGVFVAASPTDYPLGKRVRFRQSLRAAGRSPGGQLLAITTRGADTKEAEALALSPGAPVHVTDSLSLADGQPVAVAQSCFPADLFPEFPKVHQETQSVTESFRKLGIADYTRAWTRLTAVAATPTQALHLRVKEGDPLLRSVSVNTAPDGRPIEFGTTFFAGQRITLTLSPDEFD</sequence>
<dbReference type="SUPFAM" id="SSF64288">
    <property type="entry name" value="Chorismate lyase-like"/>
    <property type="match status" value="1"/>
</dbReference>
<keyword evidence="6" id="KW-1185">Reference proteome</keyword>
<dbReference type="InterPro" id="IPR000524">
    <property type="entry name" value="Tscrpt_reg_HTH_GntR"/>
</dbReference>
<dbReference type="Pfam" id="PF00392">
    <property type="entry name" value="GntR"/>
    <property type="match status" value="1"/>
</dbReference>